<evidence type="ECO:0000313" key="3">
    <source>
        <dbReference type="EMBL" id="PRY68492.1"/>
    </source>
</evidence>
<evidence type="ECO:0000256" key="2">
    <source>
        <dbReference type="SAM" id="Phobius"/>
    </source>
</evidence>
<name>A0A2T0VEE4_9MICO</name>
<organism evidence="3 4">
    <name type="scientific">Glaciihabitans tibetensis</name>
    <dbReference type="NCBI Taxonomy" id="1266600"/>
    <lineage>
        <taxon>Bacteria</taxon>
        <taxon>Bacillati</taxon>
        <taxon>Actinomycetota</taxon>
        <taxon>Actinomycetes</taxon>
        <taxon>Micrococcales</taxon>
        <taxon>Microbacteriaceae</taxon>
        <taxon>Glaciihabitans</taxon>
    </lineage>
</organism>
<sequence>MSTSDPTRDGTSRSSSGTPSGSRVPADDNAQPPLTNPGTNDSGQRDTSAVPVGDRPTVRQEVVARQKEQFGGIKIGSAFFGWLAATGTVVLLSAVAGTIAVLLGYSAETTTNQFADPTSWDMGTTAWVGGVIALVILFVAYYCGGYVAGRMARFSGAVQGLAVWLWAIVAVIVVTILGLIIGNELDAGGSLEGVPQLGAQSEDFTFGGVIAALLAAAASLGGAVLGGIAGMRFHRRVDKAGLGK</sequence>
<feature type="transmembrane region" description="Helical" evidence="2">
    <location>
        <begin position="161"/>
        <end position="181"/>
    </location>
</feature>
<feature type="region of interest" description="Disordered" evidence="1">
    <location>
        <begin position="1"/>
        <end position="58"/>
    </location>
</feature>
<dbReference type="EMBL" id="PVTL01000004">
    <property type="protein sequence ID" value="PRY68492.1"/>
    <property type="molecule type" value="Genomic_DNA"/>
</dbReference>
<comment type="caution">
    <text evidence="3">The sequence shown here is derived from an EMBL/GenBank/DDBJ whole genome shotgun (WGS) entry which is preliminary data.</text>
</comment>
<feature type="compositionally biased region" description="Polar residues" evidence="1">
    <location>
        <begin position="32"/>
        <end position="47"/>
    </location>
</feature>
<evidence type="ECO:0000313" key="4">
    <source>
        <dbReference type="Proteomes" id="UP000237983"/>
    </source>
</evidence>
<dbReference type="AlphaFoldDB" id="A0A2T0VEE4"/>
<feature type="transmembrane region" description="Helical" evidence="2">
    <location>
        <begin position="125"/>
        <end position="149"/>
    </location>
</feature>
<protein>
    <submittedName>
        <fullName evidence="3">Uncharacterized protein</fullName>
    </submittedName>
</protein>
<proteinExistence type="predicted"/>
<dbReference type="Proteomes" id="UP000237983">
    <property type="component" value="Unassembled WGS sequence"/>
</dbReference>
<feature type="compositionally biased region" description="Low complexity" evidence="1">
    <location>
        <begin position="12"/>
        <end position="23"/>
    </location>
</feature>
<feature type="compositionally biased region" description="Basic and acidic residues" evidence="1">
    <location>
        <begin position="1"/>
        <end position="11"/>
    </location>
</feature>
<keyword evidence="2" id="KW-1133">Transmembrane helix</keyword>
<accession>A0A2T0VEE4</accession>
<keyword evidence="2" id="KW-0472">Membrane</keyword>
<gene>
    <name evidence="3" type="ORF">B0I08_104194</name>
</gene>
<evidence type="ECO:0000256" key="1">
    <source>
        <dbReference type="SAM" id="MobiDB-lite"/>
    </source>
</evidence>
<feature type="transmembrane region" description="Helical" evidence="2">
    <location>
        <begin position="204"/>
        <end position="229"/>
    </location>
</feature>
<keyword evidence="4" id="KW-1185">Reference proteome</keyword>
<reference evidence="3 4" key="1">
    <citation type="submission" date="2018-03" db="EMBL/GenBank/DDBJ databases">
        <title>Genomic Encyclopedia of Type Strains, Phase III (KMG-III): the genomes of soil and plant-associated and newly described type strains.</title>
        <authorList>
            <person name="Whitman W."/>
        </authorList>
    </citation>
    <scope>NUCLEOTIDE SEQUENCE [LARGE SCALE GENOMIC DNA]</scope>
    <source>
        <strain evidence="3 4">CGMCC 1.12484</strain>
    </source>
</reference>
<keyword evidence="2" id="KW-0812">Transmembrane</keyword>
<feature type="transmembrane region" description="Helical" evidence="2">
    <location>
        <begin position="79"/>
        <end position="105"/>
    </location>
</feature>
<dbReference type="OrthoDB" id="5244723at2"/>